<evidence type="ECO:0000313" key="2">
    <source>
        <dbReference type="Proteomes" id="UP000816034"/>
    </source>
</evidence>
<keyword evidence="2" id="KW-1185">Reference proteome</keyword>
<sequence length="196" mass="22631">MFMFHYTSGKRGNTLLQSTTSQTIEKETAILLLKEEQRLRREPRIQKAFTEADDDLDQLEQITVQLQEEAVANVLGRRRNSNLAVDSYFNDFMNAYRNLRGRFKDDPEVNTLTYYFKYDISRACSLELNTHLDLSGIKVVDLMDFYSNRDGANDHLTLEKTRSQELSLTYTTTLSELLNKRNPNNLPVALIGASYS</sequence>
<dbReference type="Proteomes" id="UP000816034">
    <property type="component" value="Unassembled WGS sequence"/>
</dbReference>
<comment type="caution">
    <text evidence="1">The sequence shown here is derived from an EMBL/GenBank/DDBJ whole genome shotgun (WGS) entry which is preliminary data.</text>
</comment>
<protein>
    <submittedName>
        <fullName evidence="1">Uncharacterized protein</fullName>
    </submittedName>
</protein>
<proteinExistence type="predicted"/>
<dbReference type="GeneID" id="68103178"/>
<dbReference type="EMBL" id="PYSW02000045">
    <property type="protein sequence ID" value="KAG2374440.1"/>
    <property type="molecule type" value="Genomic_DNA"/>
</dbReference>
<accession>A0AA88GFB8</accession>
<reference evidence="1 2" key="1">
    <citation type="journal article" date="2018" name="BMC Genomics">
        <title>The genome of Naegleria lovaniensis, the basis for a comparative approach to unravel pathogenicity factors of the human pathogenic amoeba N. fowleri.</title>
        <authorList>
            <person name="Liechti N."/>
            <person name="Schurch N."/>
            <person name="Bruggmann R."/>
            <person name="Wittwer M."/>
        </authorList>
    </citation>
    <scope>NUCLEOTIDE SEQUENCE [LARGE SCALE GENOMIC DNA]</scope>
    <source>
        <strain evidence="1 2">ATCC 30569</strain>
    </source>
</reference>
<name>A0AA88GFB8_NAELO</name>
<evidence type="ECO:0000313" key="1">
    <source>
        <dbReference type="EMBL" id="KAG2374440.1"/>
    </source>
</evidence>
<dbReference type="AlphaFoldDB" id="A0AA88GFB8"/>
<dbReference type="RefSeq" id="XP_044543614.1">
    <property type="nucleotide sequence ID" value="XM_044686300.1"/>
</dbReference>
<gene>
    <name evidence="1" type="ORF">C9374_010724</name>
</gene>
<organism evidence="1 2">
    <name type="scientific">Naegleria lovaniensis</name>
    <name type="common">Amoeba</name>
    <dbReference type="NCBI Taxonomy" id="51637"/>
    <lineage>
        <taxon>Eukaryota</taxon>
        <taxon>Discoba</taxon>
        <taxon>Heterolobosea</taxon>
        <taxon>Tetramitia</taxon>
        <taxon>Eutetramitia</taxon>
        <taxon>Vahlkampfiidae</taxon>
        <taxon>Naegleria</taxon>
    </lineage>
</organism>